<feature type="region of interest" description="Disordered" evidence="1">
    <location>
        <begin position="285"/>
        <end position="331"/>
    </location>
</feature>
<dbReference type="EMBL" id="JAPZBO010000001">
    <property type="protein sequence ID" value="KAJ5331052.1"/>
    <property type="molecule type" value="Genomic_DNA"/>
</dbReference>
<evidence type="ECO:0000313" key="3">
    <source>
        <dbReference type="Proteomes" id="UP001147746"/>
    </source>
</evidence>
<keyword evidence="3" id="KW-1185">Reference proteome</keyword>
<name>A0A9W9KXT9_9EURO</name>
<reference evidence="2" key="2">
    <citation type="journal article" date="2023" name="IMA Fungus">
        <title>Comparative genomic study of the Penicillium genus elucidates a diverse pangenome and 15 lateral gene transfer events.</title>
        <authorList>
            <person name="Petersen C."/>
            <person name="Sorensen T."/>
            <person name="Nielsen M.R."/>
            <person name="Sondergaard T.E."/>
            <person name="Sorensen J.L."/>
            <person name="Fitzpatrick D.A."/>
            <person name="Frisvad J.C."/>
            <person name="Nielsen K.L."/>
        </authorList>
    </citation>
    <scope>NUCLEOTIDE SEQUENCE</scope>
    <source>
        <strain evidence="2">IBT 21472</strain>
    </source>
</reference>
<comment type="caution">
    <text evidence="2">The sequence shown here is derived from an EMBL/GenBank/DDBJ whole genome shotgun (WGS) entry which is preliminary data.</text>
</comment>
<dbReference type="OrthoDB" id="5578001at2759"/>
<evidence type="ECO:0000313" key="2">
    <source>
        <dbReference type="EMBL" id="KAJ5331052.1"/>
    </source>
</evidence>
<reference evidence="2" key="1">
    <citation type="submission" date="2022-12" db="EMBL/GenBank/DDBJ databases">
        <authorList>
            <person name="Petersen C."/>
        </authorList>
    </citation>
    <scope>NUCLEOTIDE SEQUENCE</scope>
    <source>
        <strain evidence="2">IBT 21472</strain>
    </source>
</reference>
<accession>A0A9W9KXT9</accession>
<protein>
    <submittedName>
        <fullName evidence="2">Uncharacterized protein</fullName>
    </submittedName>
</protein>
<feature type="compositionally biased region" description="Acidic residues" evidence="1">
    <location>
        <begin position="189"/>
        <end position="198"/>
    </location>
</feature>
<sequence length="375" mass="41416">MVELIPPPDPRTLLPPLLACLPTAFVSPRPPPALLPILSPILRQRVQILTDVSTSPSDSWLHLLCWDAAKAQRLQSIVDGATFEPHPVSGEIELNEDLPVTYKRTDEETLRAMVVLSEYDLAVTYLWCPTDDQGRGWKVGEILPREAPADDEHTWASSISEANEHAKQKLFSDAMGTGRQEQSTNVEQAQEEDDDDDYWAQYDATPSRTPGVKTPAPRGPSNLGPGQSEASYYSQYGDVQPALDNHDPSEEQTEVGPSSLNGDMLANLLRRQFDGMDTESARTNGYAAEDVPHHEAGRRLSHPRPESASSNSSEHVSKLEQEAESQSSYEVGVKQHIGTSIKSLFRLAKATGMSRTEFQSMVQTELELLNLTDDD</sequence>
<feature type="compositionally biased region" description="Polar residues" evidence="1">
    <location>
        <begin position="224"/>
        <end position="234"/>
    </location>
</feature>
<gene>
    <name evidence="2" type="ORF">N7476_000835</name>
</gene>
<evidence type="ECO:0000256" key="1">
    <source>
        <dbReference type="SAM" id="MobiDB-lite"/>
    </source>
</evidence>
<proteinExistence type="predicted"/>
<organism evidence="2 3">
    <name type="scientific">Penicillium atrosanguineum</name>
    <dbReference type="NCBI Taxonomy" id="1132637"/>
    <lineage>
        <taxon>Eukaryota</taxon>
        <taxon>Fungi</taxon>
        <taxon>Dikarya</taxon>
        <taxon>Ascomycota</taxon>
        <taxon>Pezizomycotina</taxon>
        <taxon>Eurotiomycetes</taxon>
        <taxon>Eurotiomycetidae</taxon>
        <taxon>Eurotiales</taxon>
        <taxon>Aspergillaceae</taxon>
        <taxon>Penicillium</taxon>
    </lineage>
</organism>
<dbReference type="AlphaFoldDB" id="A0A9W9KXT9"/>
<dbReference type="Proteomes" id="UP001147746">
    <property type="component" value="Unassembled WGS sequence"/>
</dbReference>
<feature type="region of interest" description="Disordered" evidence="1">
    <location>
        <begin position="176"/>
        <end position="262"/>
    </location>
</feature>